<accession>A0A9D1MZY7</accession>
<dbReference type="AlphaFoldDB" id="A0A9D1MZY7"/>
<dbReference type="PANTHER" id="PTHR43384:SF3">
    <property type="entry name" value="AAA+ ATPASE DOMAIN-CONTAINING PROTEIN"/>
    <property type="match status" value="1"/>
</dbReference>
<dbReference type="PANTHER" id="PTHR43384">
    <property type="entry name" value="SEPTUM SITE-DETERMINING PROTEIN MIND HOMOLOG, CHLOROPLASTIC-RELATED"/>
    <property type="match status" value="1"/>
</dbReference>
<evidence type="ECO:0000259" key="1">
    <source>
        <dbReference type="Pfam" id="PF01656"/>
    </source>
</evidence>
<dbReference type="GO" id="GO:0005829">
    <property type="term" value="C:cytosol"/>
    <property type="evidence" value="ECO:0007669"/>
    <property type="project" value="TreeGrafter"/>
</dbReference>
<dbReference type="Proteomes" id="UP000886748">
    <property type="component" value="Unassembled WGS sequence"/>
</dbReference>
<evidence type="ECO:0000313" key="3">
    <source>
        <dbReference type="Proteomes" id="UP000886748"/>
    </source>
</evidence>
<dbReference type="GO" id="GO:0016887">
    <property type="term" value="F:ATP hydrolysis activity"/>
    <property type="evidence" value="ECO:0007669"/>
    <property type="project" value="TreeGrafter"/>
</dbReference>
<reference evidence="2" key="1">
    <citation type="submission" date="2020-10" db="EMBL/GenBank/DDBJ databases">
        <authorList>
            <person name="Gilroy R."/>
        </authorList>
    </citation>
    <scope>NUCLEOTIDE SEQUENCE</scope>
    <source>
        <strain evidence="2">CHK154-7741</strain>
    </source>
</reference>
<dbReference type="EMBL" id="DVOD01000043">
    <property type="protein sequence ID" value="HIU92623.1"/>
    <property type="molecule type" value="Genomic_DNA"/>
</dbReference>
<comment type="caution">
    <text evidence="2">The sequence shown here is derived from an EMBL/GenBank/DDBJ whole genome shotgun (WGS) entry which is preliminary data.</text>
</comment>
<organism evidence="2 3">
    <name type="scientific">Candidatus Limenecus avicola</name>
    <dbReference type="NCBI Taxonomy" id="2840847"/>
    <lineage>
        <taxon>Bacteria</taxon>
        <taxon>Bacillati</taxon>
        <taxon>Bacillota</taxon>
        <taxon>Clostridia</taxon>
        <taxon>Eubacteriales</taxon>
        <taxon>Clostridiaceae</taxon>
        <taxon>Clostridiaceae incertae sedis</taxon>
        <taxon>Candidatus Limenecus</taxon>
    </lineage>
</organism>
<dbReference type="InterPro" id="IPR027417">
    <property type="entry name" value="P-loop_NTPase"/>
</dbReference>
<dbReference type="InterPro" id="IPR002586">
    <property type="entry name" value="CobQ/CobB/MinD/ParA_Nub-bd_dom"/>
</dbReference>
<proteinExistence type="predicted"/>
<dbReference type="SUPFAM" id="SSF52540">
    <property type="entry name" value="P-loop containing nucleoside triphosphate hydrolases"/>
    <property type="match status" value="1"/>
</dbReference>
<gene>
    <name evidence="2" type="ORF">IAD26_05755</name>
</gene>
<reference evidence="2" key="2">
    <citation type="journal article" date="2021" name="PeerJ">
        <title>Extensive microbial diversity within the chicken gut microbiome revealed by metagenomics and culture.</title>
        <authorList>
            <person name="Gilroy R."/>
            <person name="Ravi A."/>
            <person name="Getino M."/>
            <person name="Pursley I."/>
            <person name="Horton D.L."/>
            <person name="Alikhan N.F."/>
            <person name="Baker D."/>
            <person name="Gharbi K."/>
            <person name="Hall N."/>
            <person name="Watson M."/>
            <person name="Adriaenssens E.M."/>
            <person name="Foster-Nyarko E."/>
            <person name="Jarju S."/>
            <person name="Secka A."/>
            <person name="Antonio M."/>
            <person name="Oren A."/>
            <person name="Chaudhuri R.R."/>
            <person name="La Ragione R."/>
            <person name="Hildebrand F."/>
            <person name="Pallen M.J."/>
        </authorList>
    </citation>
    <scope>NUCLEOTIDE SEQUENCE</scope>
    <source>
        <strain evidence="2">CHK154-7741</strain>
    </source>
</reference>
<dbReference type="GO" id="GO:0009898">
    <property type="term" value="C:cytoplasmic side of plasma membrane"/>
    <property type="evidence" value="ECO:0007669"/>
    <property type="project" value="TreeGrafter"/>
</dbReference>
<dbReference type="InterPro" id="IPR050625">
    <property type="entry name" value="ParA/MinD_ATPase"/>
</dbReference>
<protein>
    <submittedName>
        <fullName evidence="2">AAA family ATPase</fullName>
    </submittedName>
</protein>
<sequence>MTLAIAITGKSGSGKTTITKNFVKVLKETYPDKSILLFDNDLSTELAHSYGMDVRNTIYGIRSGKHEYKTGIPSRMTKQEYIEWALEDILVEVEENVDLVVSWLVPSKDCRCPVTGLIADAVAKLINGYDIVVFDCEFDLKYLHQLVDIPMDVTLIVANPTEESIFLAQRIEEFSAKYAAGGQMALVLNNVDNEQYNKIQDYLSKYSLEVLGVIPKDKSLAEHSIDKNSKIVEDAIKALYFRLNLPQVRN</sequence>
<dbReference type="GO" id="GO:0051782">
    <property type="term" value="P:negative regulation of cell division"/>
    <property type="evidence" value="ECO:0007669"/>
    <property type="project" value="TreeGrafter"/>
</dbReference>
<feature type="domain" description="CobQ/CobB/MinD/ParA nucleotide binding" evidence="1">
    <location>
        <begin position="6"/>
        <end position="224"/>
    </location>
</feature>
<name>A0A9D1MZY7_9CLOT</name>
<dbReference type="Gene3D" id="3.40.50.300">
    <property type="entry name" value="P-loop containing nucleotide triphosphate hydrolases"/>
    <property type="match status" value="1"/>
</dbReference>
<dbReference type="Pfam" id="PF01656">
    <property type="entry name" value="CbiA"/>
    <property type="match status" value="1"/>
</dbReference>
<evidence type="ECO:0000313" key="2">
    <source>
        <dbReference type="EMBL" id="HIU92623.1"/>
    </source>
</evidence>
<dbReference type="GO" id="GO:0005524">
    <property type="term" value="F:ATP binding"/>
    <property type="evidence" value="ECO:0007669"/>
    <property type="project" value="TreeGrafter"/>
</dbReference>